<accession>A0AA38X4E7</accession>
<feature type="transmembrane region" description="Helical" evidence="6">
    <location>
        <begin position="36"/>
        <end position="60"/>
    </location>
</feature>
<reference evidence="7" key="1">
    <citation type="submission" date="2022-10" db="EMBL/GenBank/DDBJ databases">
        <title>Culturing micro-colonial fungi from biological soil crusts in the Mojave desert and describing Neophaeococcomyces mojavensis, and introducing the new genera and species Taxawa tesnikishii.</title>
        <authorList>
            <person name="Kurbessoian T."/>
            <person name="Stajich J.E."/>
        </authorList>
    </citation>
    <scope>NUCLEOTIDE SEQUENCE</scope>
    <source>
        <strain evidence="7">TK_41</strain>
    </source>
</reference>
<evidence type="ECO:0000256" key="5">
    <source>
        <dbReference type="ARBA" id="ARBA00023136"/>
    </source>
</evidence>
<feature type="transmembrane region" description="Helical" evidence="6">
    <location>
        <begin position="416"/>
        <end position="438"/>
    </location>
</feature>
<feature type="transmembrane region" description="Helical" evidence="6">
    <location>
        <begin position="502"/>
        <end position="520"/>
    </location>
</feature>
<evidence type="ECO:0000313" key="8">
    <source>
        <dbReference type="Proteomes" id="UP001172673"/>
    </source>
</evidence>
<comment type="subcellular location">
    <subcellularLocation>
        <location evidence="1">Membrane</location>
        <topology evidence="1">Multi-pass membrane protein</topology>
    </subcellularLocation>
</comment>
<dbReference type="PANTHER" id="PTHR45649">
    <property type="entry name" value="AMINO-ACID PERMEASE BAT1"/>
    <property type="match status" value="1"/>
</dbReference>
<dbReference type="AlphaFoldDB" id="A0AA38X4E7"/>
<protein>
    <recommendedName>
        <fullName evidence="9">Choline transport protein</fullName>
    </recommendedName>
</protein>
<dbReference type="EMBL" id="JAPDRK010000013">
    <property type="protein sequence ID" value="KAJ9606634.1"/>
    <property type="molecule type" value="Genomic_DNA"/>
</dbReference>
<feature type="transmembrane region" description="Helical" evidence="6">
    <location>
        <begin position="188"/>
        <end position="208"/>
    </location>
</feature>
<evidence type="ECO:0000313" key="7">
    <source>
        <dbReference type="EMBL" id="KAJ9606634.1"/>
    </source>
</evidence>
<evidence type="ECO:0000256" key="1">
    <source>
        <dbReference type="ARBA" id="ARBA00004141"/>
    </source>
</evidence>
<feature type="transmembrane region" description="Helical" evidence="6">
    <location>
        <begin position="127"/>
        <end position="149"/>
    </location>
</feature>
<dbReference type="PIRSF" id="PIRSF006060">
    <property type="entry name" value="AA_transporter"/>
    <property type="match status" value="1"/>
</dbReference>
<feature type="transmembrane region" description="Helical" evidence="6">
    <location>
        <begin position="469"/>
        <end position="490"/>
    </location>
</feature>
<feature type="transmembrane region" description="Helical" evidence="6">
    <location>
        <begin position="161"/>
        <end position="182"/>
    </location>
</feature>
<name>A0AA38X4E7_9EURO</name>
<organism evidence="7 8">
    <name type="scientific">Cladophialophora chaetospira</name>
    <dbReference type="NCBI Taxonomy" id="386627"/>
    <lineage>
        <taxon>Eukaryota</taxon>
        <taxon>Fungi</taxon>
        <taxon>Dikarya</taxon>
        <taxon>Ascomycota</taxon>
        <taxon>Pezizomycotina</taxon>
        <taxon>Eurotiomycetes</taxon>
        <taxon>Chaetothyriomycetidae</taxon>
        <taxon>Chaetothyriales</taxon>
        <taxon>Herpotrichiellaceae</taxon>
        <taxon>Cladophialophora</taxon>
    </lineage>
</organism>
<keyword evidence="2" id="KW-0813">Transport</keyword>
<keyword evidence="8" id="KW-1185">Reference proteome</keyword>
<evidence type="ECO:0000256" key="2">
    <source>
        <dbReference type="ARBA" id="ARBA00022448"/>
    </source>
</evidence>
<evidence type="ECO:0000256" key="4">
    <source>
        <dbReference type="ARBA" id="ARBA00022989"/>
    </source>
</evidence>
<comment type="caution">
    <text evidence="7">The sequence shown here is derived from an EMBL/GenBank/DDBJ whole genome shotgun (WGS) entry which is preliminary data.</text>
</comment>
<dbReference type="Pfam" id="PF13520">
    <property type="entry name" value="AA_permease_2"/>
    <property type="match status" value="2"/>
</dbReference>
<proteinExistence type="predicted"/>
<evidence type="ECO:0000256" key="3">
    <source>
        <dbReference type="ARBA" id="ARBA00022692"/>
    </source>
</evidence>
<feature type="transmembrane region" description="Helical" evidence="6">
    <location>
        <begin position="269"/>
        <end position="292"/>
    </location>
</feature>
<keyword evidence="3 6" id="KW-0812">Transmembrane</keyword>
<dbReference type="PANTHER" id="PTHR45649:SF11">
    <property type="entry name" value="TRANSPORTER, PUTATIVE (EUROFUNG)-RELATED"/>
    <property type="match status" value="1"/>
</dbReference>
<dbReference type="Proteomes" id="UP001172673">
    <property type="component" value="Unassembled WGS sequence"/>
</dbReference>
<feature type="transmembrane region" description="Helical" evidence="6">
    <location>
        <begin position="72"/>
        <end position="96"/>
    </location>
</feature>
<evidence type="ECO:0008006" key="9">
    <source>
        <dbReference type="Google" id="ProtNLM"/>
    </source>
</evidence>
<gene>
    <name evidence="7" type="ORF">H2200_008642</name>
</gene>
<feature type="transmembrane region" description="Helical" evidence="6">
    <location>
        <begin position="318"/>
        <end position="338"/>
    </location>
</feature>
<sequence>MTHDPTDGGLVVAPMDDLELEAAGYKRAMPRQFSPWSLGALAFTLTCTWLGAGSSVGISLTEASSAGTLWSLPIAGFMTMIVAAGMAELASAYPVAGAQYYWSFMVASDKYKPFASFFNGWISIMGWWLGAASVANFVASMILEIVTVWYSDFTPQHWQQYLIYVALTWLAVVINVFGSGFLPLFNKMIFGLAVITLTSTMITLFVVARNHHASGSEIFTDNTNRTGWSSDGWAFMLAIGNAVYSYLGSDCGAHLAEEIDNPSKNVPKVILYPLAMGLLTAFPFTAALMYSITDIKAVLTTVSGLPLIEIYHQGTGSYAAASVLLAVFAFCFFANLVANGKAVVRYFPYRQPRLIRYSSDDLFTYALGCVSRQHIPIFAHMVSRASQVQDACQRHDAFWDLHFGQWIICSPLKRSIYGVIFIGSSTAFAAMVSAAIIFQQTSCIVPQAILLYRGRDKVLPERYFNPGRLGPFINAVAVAWVCFLNILYCFPTTMPVTPQNMSYVSVVTVGLVGFVVALWFTTKRGVFTGPKIDYDLLNERRNAALHSEVAVIDANSADGISTNDNNRDRKGDF</sequence>
<dbReference type="Gene3D" id="1.20.1740.10">
    <property type="entry name" value="Amino acid/polyamine transporter I"/>
    <property type="match status" value="1"/>
</dbReference>
<evidence type="ECO:0000256" key="6">
    <source>
        <dbReference type="SAM" id="Phobius"/>
    </source>
</evidence>
<dbReference type="GO" id="GO:0016020">
    <property type="term" value="C:membrane"/>
    <property type="evidence" value="ECO:0007669"/>
    <property type="project" value="UniProtKB-SubCell"/>
</dbReference>
<dbReference type="GO" id="GO:0022857">
    <property type="term" value="F:transmembrane transporter activity"/>
    <property type="evidence" value="ECO:0007669"/>
    <property type="project" value="InterPro"/>
</dbReference>
<dbReference type="InterPro" id="IPR002293">
    <property type="entry name" value="AA/rel_permease1"/>
</dbReference>
<keyword evidence="4 6" id="KW-1133">Transmembrane helix</keyword>
<keyword evidence="5 6" id="KW-0472">Membrane</keyword>